<keyword evidence="7" id="KW-1185">Reference proteome</keyword>
<dbReference type="RefSeq" id="WP_007521028.1">
    <property type="nucleotide sequence ID" value="NZ_VRYY01000221.1"/>
</dbReference>
<dbReference type="InterPro" id="IPR036049">
    <property type="entry name" value="Ribosomal_uL29_sf"/>
</dbReference>
<dbReference type="Pfam" id="PF00831">
    <property type="entry name" value="Ribosomal_L29"/>
    <property type="match status" value="1"/>
</dbReference>
<evidence type="ECO:0000313" key="6">
    <source>
        <dbReference type="EMBL" id="MBG3877107.1"/>
    </source>
</evidence>
<evidence type="ECO:0000256" key="1">
    <source>
        <dbReference type="ARBA" id="ARBA00009254"/>
    </source>
</evidence>
<evidence type="ECO:0000256" key="5">
    <source>
        <dbReference type="HAMAP-Rule" id="MF_00374"/>
    </source>
</evidence>
<comment type="caution">
    <text evidence="6">The sequence shown here is derived from an EMBL/GenBank/DDBJ whole genome shotgun (WGS) entry which is preliminary data.</text>
</comment>
<evidence type="ECO:0000256" key="2">
    <source>
        <dbReference type="ARBA" id="ARBA00022980"/>
    </source>
</evidence>
<sequence>MNAAELRKLSAEQLKDKLAESRKELFDLRFRHATAQLEKTSNLPATKREIARILTILKEKG</sequence>
<dbReference type="HAMAP" id="MF_00374">
    <property type="entry name" value="Ribosomal_uL29"/>
    <property type="match status" value="1"/>
</dbReference>
<dbReference type="CDD" id="cd00427">
    <property type="entry name" value="Ribosomal_L29_HIP"/>
    <property type="match status" value="1"/>
</dbReference>
<gene>
    <name evidence="5" type="primary">rpmC</name>
    <name evidence="6" type="ORF">FVW20_08805</name>
</gene>
<dbReference type="NCBIfam" id="TIGR00012">
    <property type="entry name" value="L29"/>
    <property type="match status" value="1"/>
</dbReference>
<organism evidence="6 7">
    <name type="scientific">Nitratidesulfovibrio oxamicus</name>
    <dbReference type="NCBI Taxonomy" id="32016"/>
    <lineage>
        <taxon>Bacteria</taxon>
        <taxon>Pseudomonadati</taxon>
        <taxon>Thermodesulfobacteriota</taxon>
        <taxon>Desulfovibrionia</taxon>
        <taxon>Desulfovibrionales</taxon>
        <taxon>Desulfovibrionaceae</taxon>
        <taxon>Nitratidesulfovibrio</taxon>
    </lineage>
</organism>
<dbReference type="EMBL" id="VRYY01000221">
    <property type="protein sequence ID" value="MBG3877107.1"/>
    <property type="molecule type" value="Genomic_DNA"/>
</dbReference>
<dbReference type="GO" id="GO:0005840">
    <property type="term" value="C:ribosome"/>
    <property type="evidence" value="ECO:0007669"/>
    <property type="project" value="UniProtKB-KW"/>
</dbReference>
<dbReference type="PANTHER" id="PTHR10916">
    <property type="entry name" value="60S RIBOSOMAL PROTEIN L35/50S RIBOSOMAL PROTEIN L29"/>
    <property type="match status" value="1"/>
</dbReference>
<keyword evidence="3 5" id="KW-0687">Ribonucleoprotein</keyword>
<proteinExistence type="inferred from homology"/>
<comment type="similarity">
    <text evidence="1 5">Belongs to the universal ribosomal protein uL29 family.</text>
</comment>
<evidence type="ECO:0000313" key="7">
    <source>
        <dbReference type="Proteomes" id="UP001194469"/>
    </source>
</evidence>
<accession>A0ABS0J4L1</accession>
<name>A0ABS0J4L1_9BACT</name>
<evidence type="ECO:0000256" key="4">
    <source>
        <dbReference type="ARBA" id="ARBA00035204"/>
    </source>
</evidence>
<dbReference type="PANTHER" id="PTHR10916:SF0">
    <property type="entry name" value="LARGE RIBOSOMAL SUBUNIT PROTEIN UL29C"/>
    <property type="match status" value="1"/>
</dbReference>
<dbReference type="Gene3D" id="1.10.287.310">
    <property type="match status" value="1"/>
</dbReference>
<evidence type="ECO:0000256" key="3">
    <source>
        <dbReference type="ARBA" id="ARBA00023274"/>
    </source>
</evidence>
<keyword evidence="2 5" id="KW-0689">Ribosomal protein</keyword>
<dbReference type="InterPro" id="IPR001854">
    <property type="entry name" value="Ribosomal_uL29"/>
</dbReference>
<dbReference type="Proteomes" id="UP001194469">
    <property type="component" value="Unassembled WGS sequence"/>
</dbReference>
<dbReference type="SUPFAM" id="SSF46561">
    <property type="entry name" value="Ribosomal protein L29 (L29p)"/>
    <property type="match status" value="1"/>
</dbReference>
<reference evidence="6 7" key="1">
    <citation type="submission" date="2019-08" db="EMBL/GenBank/DDBJ databases">
        <authorList>
            <person name="Luo N."/>
        </authorList>
    </citation>
    <scope>NUCLEOTIDE SEQUENCE [LARGE SCALE GENOMIC DNA]</scope>
    <source>
        <strain evidence="6 7">NCIMB 9442</strain>
    </source>
</reference>
<protein>
    <recommendedName>
        <fullName evidence="4 5">Large ribosomal subunit protein uL29</fullName>
    </recommendedName>
</protein>
<dbReference type="InterPro" id="IPR050063">
    <property type="entry name" value="Ribosomal_protein_uL29"/>
</dbReference>